<feature type="transmembrane region" description="Helical" evidence="1">
    <location>
        <begin position="158"/>
        <end position="176"/>
    </location>
</feature>
<keyword evidence="1" id="KW-1133">Transmembrane helix</keyword>
<keyword evidence="1" id="KW-0812">Transmembrane</keyword>
<sequence length="671" mass="71424">MNRSVSAIRPALHSPISGTIASLPAGLCLGALAAGSLLALFQPNAATFGGFLLGLAVLAGLAWTACKADRRVVLGLLLLYILALATWTWTTDSQQISDFGVYLRCGAPLWNKVDGFQQWAQQCQSAWLPGNPTYWRRSLLYTWPIGMLGGNEYLTLKLANALMHIAAVVGIYHVVSRGTSRQQGVLAAGALALFPEYWFTTTLATSDNLVVPLLVLWLGLLAFNDFDELAAWRLVAAAVVGVSLDLLRDIGLICVLTTILLAMLSTSRNRWRLLICAGLTFGLMVLVGRLGAQLMPLASDNAGLLARLTGHGITHSAPWADNYRWNQYVFPLLDPQTRNRYFAGLLTMDLQHGVGAAFQNWAAKLQVLLQGDGYYYFSAAPLDANPDNFPIGHVSAASPPSAPIGFLLKGIAAAIAILAFLGGARSRHQGLGKASLAFGCAFVLLVIGFGEIQPRYAALLGPALCIMIGGLLAPSRISTTKIAMDVGKSVAICAIAISLALIGLIAVLGKQFGAAPSISGFRQEGPVTIDGVTCNVASATVSIEERFIRIHFPGAQAACYSFVATGPASNEPLSFQVVRDPILPRWKSVSAAPVIVKVRDEGTEDSIPTATADLRFSAAKSLHLAISDTSARLRFLVFVDGDMDSSMQGIVIGFAQTNSGKPVRLTDLKKH</sequence>
<reference evidence="3 4" key="1">
    <citation type="journal article" date="2015" name="Stand. Genomic Sci.">
        <title>Genomic Encyclopedia of Bacterial and Archaeal Type Strains, Phase III: the genomes of soil and plant-associated and newly described type strains.</title>
        <authorList>
            <person name="Whitman W.B."/>
            <person name="Woyke T."/>
            <person name="Klenk H.P."/>
            <person name="Zhou Y."/>
            <person name="Lilburn T.G."/>
            <person name="Beck B.J."/>
            <person name="De Vos P."/>
            <person name="Vandamme P."/>
            <person name="Eisen J.A."/>
            <person name="Garrity G."/>
            <person name="Hugenholtz P."/>
            <person name="Kyrpides N.C."/>
        </authorList>
    </citation>
    <scope>NUCLEOTIDE SEQUENCE [LARGE SCALE GENOMIC DNA]</scope>
    <source>
        <strain evidence="3 4">ASC-9842</strain>
    </source>
</reference>
<feature type="transmembrane region" description="Helical" evidence="1">
    <location>
        <begin position="47"/>
        <end position="65"/>
    </location>
</feature>
<feature type="transmembrane region" description="Helical" evidence="1">
    <location>
        <begin position="404"/>
        <end position="424"/>
    </location>
</feature>
<evidence type="ECO:0000256" key="1">
    <source>
        <dbReference type="SAM" id="Phobius"/>
    </source>
</evidence>
<feature type="domain" description="Glycosyltransferase RgtA/B/C/D-like" evidence="2">
    <location>
        <begin position="147"/>
        <end position="243"/>
    </location>
</feature>
<dbReference type="InterPro" id="IPR038731">
    <property type="entry name" value="RgtA/B/C-like"/>
</dbReference>
<dbReference type="OrthoDB" id="9204682at2"/>
<accession>A0A4Q7S741</accession>
<comment type="caution">
    <text evidence="3">The sequence shown here is derived from an EMBL/GenBank/DDBJ whole genome shotgun (WGS) entry which is preliminary data.</text>
</comment>
<feature type="transmembrane region" description="Helical" evidence="1">
    <location>
        <begin position="197"/>
        <end position="223"/>
    </location>
</feature>
<feature type="transmembrane region" description="Helical" evidence="1">
    <location>
        <begin position="20"/>
        <end position="41"/>
    </location>
</feature>
<evidence type="ECO:0000259" key="2">
    <source>
        <dbReference type="Pfam" id="PF13231"/>
    </source>
</evidence>
<protein>
    <recommendedName>
        <fullName evidence="2">Glycosyltransferase RgtA/B/C/D-like domain-containing protein</fullName>
    </recommendedName>
</protein>
<dbReference type="AlphaFoldDB" id="A0A4Q7S741"/>
<name>A0A4Q7S741_9BURK</name>
<feature type="transmembrane region" description="Helical" evidence="1">
    <location>
        <begin position="72"/>
        <end position="90"/>
    </location>
</feature>
<feature type="transmembrane region" description="Helical" evidence="1">
    <location>
        <begin position="273"/>
        <end position="292"/>
    </location>
</feature>
<keyword evidence="1" id="KW-0472">Membrane</keyword>
<dbReference type="Pfam" id="PF13231">
    <property type="entry name" value="PMT_2"/>
    <property type="match status" value="1"/>
</dbReference>
<dbReference type="EMBL" id="SGXM01000001">
    <property type="protein sequence ID" value="RZT41538.1"/>
    <property type="molecule type" value="Genomic_DNA"/>
</dbReference>
<dbReference type="RefSeq" id="WP_130389566.1">
    <property type="nucleotide sequence ID" value="NZ_SGXM01000001.1"/>
</dbReference>
<keyword evidence="4" id="KW-1185">Reference proteome</keyword>
<proteinExistence type="predicted"/>
<feature type="transmembrane region" description="Helical" evidence="1">
    <location>
        <begin position="486"/>
        <end position="509"/>
    </location>
</feature>
<feature type="transmembrane region" description="Helical" evidence="1">
    <location>
        <begin position="456"/>
        <end position="474"/>
    </location>
</feature>
<feature type="transmembrane region" description="Helical" evidence="1">
    <location>
        <begin position="235"/>
        <end position="261"/>
    </location>
</feature>
<gene>
    <name evidence="3" type="ORF">EV147_0532</name>
</gene>
<dbReference type="Proteomes" id="UP000291078">
    <property type="component" value="Unassembled WGS sequence"/>
</dbReference>
<evidence type="ECO:0000313" key="3">
    <source>
        <dbReference type="EMBL" id="RZT41538.1"/>
    </source>
</evidence>
<feature type="transmembrane region" description="Helical" evidence="1">
    <location>
        <begin position="431"/>
        <end position="450"/>
    </location>
</feature>
<evidence type="ECO:0000313" key="4">
    <source>
        <dbReference type="Proteomes" id="UP000291078"/>
    </source>
</evidence>
<organism evidence="3 4">
    <name type="scientific">Cupriavidus agavae</name>
    <dbReference type="NCBI Taxonomy" id="1001822"/>
    <lineage>
        <taxon>Bacteria</taxon>
        <taxon>Pseudomonadati</taxon>
        <taxon>Pseudomonadota</taxon>
        <taxon>Betaproteobacteria</taxon>
        <taxon>Burkholderiales</taxon>
        <taxon>Burkholderiaceae</taxon>
        <taxon>Cupriavidus</taxon>
    </lineage>
</organism>